<dbReference type="RefSeq" id="WP_171778655.1">
    <property type="nucleotide sequence ID" value="NZ_CP045273.1"/>
</dbReference>
<proteinExistence type="predicted"/>
<geneLocation type="plasmid" evidence="2">
    <name>pfdu301a</name>
</geneLocation>
<name>A0A6M6E1I6_PRIMG</name>
<dbReference type="AlphaFoldDB" id="A0A6M6E1I6"/>
<sequence>MPCYKRTTNIDAVQFFEKEYHKNKEKYLEVRDRATFSELWANKTASDGRYYIPTEKNTFFATEYVLVYEGDYIMQEESGNVYTLPSDVFERNFKLVNE</sequence>
<evidence type="ECO:0000313" key="2">
    <source>
        <dbReference type="Proteomes" id="UP000501076"/>
    </source>
</evidence>
<protein>
    <submittedName>
        <fullName evidence="1">Uncharacterized protein</fullName>
    </submittedName>
</protein>
<dbReference type="EMBL" id="CP045273">
    <property type="protein sequence ID" value="QJX80660.1"/>
    <property type="molecule type" value="Genomic_DNA"/>
</dbReference>
<evidence type="ECO:0000313" key="1">
    <source>
        <dbReference type="EMBL" id="QJX80660.1"/>
    </source>
</evidence>
<accession>A0A6M6E1I6</accession>
<dbReference type="Proteomes" id="UP000501076">
    <property type="component" value="Plasmid pFDU301A"/>
</dbReference>
<keyword evidence="1" id="KW-0614">Plasmid</keyword>
<organism evidence="1 2">
    <name type="scientific">Priestia megaterium</name>
    <name type="common">Bacillus megaterium</name>
    <dbReference type="NCBI Taxonomy" id="1404"/>
    <lineage>
        <taxon>Bacteria</taxon>
        <taxon>Bacillati</taxon>
        <taxon>Bacillota</taxon>
        <taxon>Bacilli</taxon>
        <taxon>Bacillales</taxon>
        <taxon>Bacillaceae</taxon>
        <taxon>Priestia</taxon>
    </lineage>
</organism>
<reference evidence="1 2" key="1">
    <citation type="submission" date="2019-10" db="EMBL/GenBank/DDBJ databases">
        <title>Complete genome sequences for adaption low water activity.</title>
        <authorList>
            <person name="Zhao L."/>
            <person name="Zhong J."/>
        </authorList>
    </citation>
    <scope>NUCLEOTIDE SEQUENCE [LARGE SCALE GENOMIC DNA]</scope>
    <source>
        <strain evidence="1 2">FDU301</strain>
        <plasmid evidence="2">pfdu301a</plasmid>
    </source>
</reference>
<gene>
    <name evidence="1" type="ORF">FDZ14_31720</name>
</gene>